<keyword evidence="2" id="KW-1185">Reference proteome</keyword>
<evidence type="ECO:0000313" key="2">
    <source>
        <dbReference type="Proteomes" id="UP000515703"/>
    </source>
</evidence>
<organism evidence="1 2">
    <name type="scientific">Anaerocolumna chitinilytica</name>
    <dbReference type="NCBI Taxonomy" id="1727145"/>
    <lineage>
        <taxon>Bacteria</taxon>
        <taxon>Bacillati</taxon>
        <taxon>Bacillota</taxon>
        <taxon>Clostridia</taxon>
        <taxon>Lachnospirales</taxon>
        <taxon>Lachnospiraceae</taxon>
        <taxon>Anaerocolumna</taxon>
    </lineage>
</organism>
<dbReference type="AlphaFoldDB" id="A0A7I8DMH2"/>
<reference evidence="1 2" key="1">
    <citation type="submission" date="2020-08" db="EMBL/GenBank/DDBJ databases">
        <title>Draft genome sequencing of an Anaerocolumna strain isolated from anoxic soil subjected to BSD treatment.</title>
        <authorList>
            <person name="Uek A."/>
            <person name="Tonouchi A."/>
        </authorList>
    </citation>
    <scope>NUCLEOTIDE SEQUENCE [LARGE SCALE GENOMIC DNA]</scope>
    <source>
        <strain evidence="1 2">CTTW</strain>
    </source>
</reference>
<dbReference type="KEGG" id="acht:bsdcttw_19580"/>
<name>A0A7I8DMH2_9FIRM</name>
<accession>A0A7I8DMH2</accession>
<proteinExistence type="predicted"/>
<protein>
    <submittedName>
        <fullName evidence="1">Uncharacterized protein</fullName>
    </submittedName>
</protein>
<gene>
    <name evidence="1" type="ORF">bsdcttw_19580</name>
</gene>
<evidence type="ECO:0000313" key="1">
    <source>
        <dbReference type="EMBL" id="BCJ98917.1"/>
    </source>
</evidence>
<dbReference type="Proteomes" id="UP000515703">
    <property type="component" value="Chromosome"/>
</dbReference>
<reference evidence="1 2" key="2">
    <citation type="submission" date="2020-08" db="EMBL/GenBank/DDBJ databases">
        <authorList>
            <person name="Ueki A."/>
            <person name="Tonouchi A."/>
        </authorList>
    </citation>
    <scope>NUCLEOTIDE SEQUENCE [LARGE SCALE GENOMIC DNA]</scope>
    <source>
        <strain evidence="1 2">CTTW</strain>
    </source>
</reference>
<dbReference type="EMBL" id="AP023368">
    <property type="protein sequence ID" value="BCJ98917.1"/>
    <property type="molecule type" value="Genomic_DNA"/>
</dbReference>
<dbReference type="RefSeq" id="WP_185259211.1">
    <property type="nucleotide sequence ID" value="NZ_AP023368.1"/>
</dbReference>
<sequence length="68" mass="8081">MENKQMMELECYDTLNDERILNVTCTDNKEKMITLRNVHKNLLIDESRSQIDSKSDFFAMPENQLLKN</sequence>